<feature type="compositionally biased region" description="Polar residues" evidence="4">
    <location>
        <begin position="731"/>
        <end position="742"/>
    </location>
</feature>
<feature type="signal peptide" evidence="6">
    <location>
        <begin position="1"/>
        <end position="27"/>
    </location>
</feature>
<evidence type="ECO:0000313" key="8">
    <source>
        <dbReference type="EMBL" id="ESO90309.1"/>
    </source>
</evidence>
<feature type="disulfide bond" evidence="3">
    <location>
        <begin position="172"/>
        <end position="187"/>
    </location>
</feature>
<dbReference type="FunFam" id="2.60.120.290:FF:000005">
    <property type="entry name" value="Procollagen C-endopeptidase enhancer 1"/>
    <property type="match status" value="1"/>
</dbReference>
<dbReference type="InterPro" id="IPR000859">
    <property type="entry name" value="CUB_dom"/>
</dbReference>
<dbReference type="PROSITE" id="PS50068">
    <property type="entry name" value="LDLRA_2"/>
    <property type="match status" value="3"/>
</dbReference>
<dbReference type="OrthoDB" id="10020456at2759"/>
<dbReference type="EMBL" id="KB202444">
    <property type="protein sequence ID" value="ESO90309.1"/>
    <property type="molecule type" value="Genomic_DNA"/>
</dbReference>
<dbReference type="Gene3D" id="4.10.400.10">
    <property type="entry name" value="Low-density Lipoprotein Receptor"/>
    <property type="match status" value="3"/>
</dbReference>
<dbReference type="STRING" id="225164.V4BMV6"/>
<dbReference type="Proteomes" id="UP000030746">
    <property type="component" value="Unassembled WGS sequence"/>
</dbReference>
<dbReference type="CTD" id="20249365"/>
<dbReference type="SUPFAM" id="SSF57424">
    <property type="entry name" value="LDL receptor-like module"/>
    <property type="match status" value="3"/>
</dbReference>
<evidence type="ECO:0000256" key="5">
    <source>
        <dbReference type="SAM" id="Phobius"/>
    </source>
</evidence>
<keyword evidence="9" id="KW-1185">Reference proteome</keyword>
<dbReference type="PRINTS" id="PR00261">
    <property type="entry name" value="LDLRECEPTOR"/>
</dbReference>
<feature type="compositionally biased region" description="Polar residues" evidence="4">
    <location>
        <begin position="790"/>
        <end position="804"/>
    </location>
</feature>
<dbReference type="SMART" id="SM00192">
    <property type="entry name" value="LDLa"/>
    <property type="match status" value="5"/>
</dbReference>
<feature type="domain" description="CUB" evidence="7">
    <location>
        <begin position="256"/>
        <end position="368"/>
    </location>
</feature>
<dbReference type="InterPro" id="IPR002172">
    <property type="entry name" value="LDrepeatLR_classA_rpt"/>
</dbReference>
<feature type="domain" description="CUB" evidence="7">
    <location>
        <begin position="30"/>
        <end position="144"/>
    </location>
</feature>
<dbReference type="HOGENOM" id="CLU_345230_0_0_1"/>
<evidence type="ECO:0000256" key="2">
    <source>
        <dbReference type="ARBA" id="ARBA00023157"/>
    </source>
</evidence>
<dbReference type="Pfam" id="PF00057">
    <property type="entry name" value="Ldl_recept_a"/>
    <property type="match status" value="2"/>
</dbReference>
<dbReference type="InterPro" id="IPR035914">
    <property type="entry name" value="Sperma_CUB_dom_sf"/>
</dbReference>
<keyword evidence="5" id="KW-0472">Membrane</keyword>
<name>V4BMV6_LOTGI</name>
<feature type="transmembrane region" description="Helical" evidence="5">
    <location>
        <begin position="495"/>
        <end position="522"/>
    </location>
</feature>
<keyword evidence="6" id="KW-0732">Signal</keyword>
<evidence type="ECO:0000256" key="4">
    <source>
        <dbReference type="SAM" id="MobiDB-lite"/>
    </source>
</evidence>
<evidence type="ECO:0000256" key="1">
    <source>
        <dbReference type="ARBA" id="ARBA00022737"/>
    </source>
</evidence>
<evidence type="ECO:0000256" key="3">
    <source>
        <dbReference type="PROSITE-ProRule" id="PRU00124"/>
    </source>
</evidence>
<sequence>MDLGGVSRFQFLTVCFLVCQYFHVSDSFGCGRETISAEEGGVIKSPNYPLNYPSDYCKTWFIQAPEGKRIILQTEAGSDVNKQHAVPGFCDHDMLKFGPTPSKTYCNLFNSIPPYISSSSHVWIRLYTDSHLTAPGFKLIYKVVDEKDIEARSSYCYYQCGNGECYRLEEKCNGYRDCPDNSDEENCYQSESTQTTTPEVRERKPLQCGIHEIKCRLKLTNHLGCLSSLHHCDEKEDCVSGEDEHPLLCQINDNSCHEYIHQDKGTILSPRYPGNYPNSISCEYQIHSTVPNRAIQLRFNDFHLQAVKNTDYLVVYDGQDRTSALLGVYNGIIHPPYMLESNTEWVLVRFRTDSTITSTGFNITYQTAGLCIAGQTSCGGSDRNCFDSKQKCNRVWDCKHHGTDELGCDHCSKSEFSCGPGDYKCYREDVRCDGKGFCADYSDEKNCTSDKCSSHNGLYLCLNGRCIYEKWICDNSDDCGDGSDEADCSGSPTRVIIAAVVGSLICSLLLVVALGCTCRLYIFRTRDSCRQRHSTPLSRLQVEIMGRRPPPPSYNEAMLTSRPYEEVRQEIISRSTTNGEINMANRPLPVPPYEASSTVAIATDNCTAELIPESNSDSETSGCDNMNCPSSDDELLDLTEDSDVHIRMTQDVGLLAAWHSNSSLHVDDSGDTLLLDLSEKSSPSCDSDSKSTAQTDCLVDISTNDVSDSTATELEPSDSQIPETAPRDSPVTESEPSDTLTPESEHSDAPSFSNSDLNTTTSRHILNISDPHCDNNSNTPDARTQDESSQDSSYVTPESTSSTDMPFADSSDTVPLLES</sequence>
<dbReference type="PROSITE" id="PS01180">
    <property type="entry name" value="CUB"/>
    <property type="match status" value="2"/>
</dbReference>
<dbReference type="Gene3D" id="2.60.120.290">
    <property type="entry name" value="Spermadhesin, CUB domain"/>
    <property type="match status" value="2"/>
</dbReference>
<dbReference type="KEGG" id="lgi:LOTGIDRAFT_233824"/>
<feature type="chain" id="PRO_5004717133" description="CUB domain-containing protein" evidence="6">
    <location>
        <begin position="28"/>
        <end position="819"/>
    </location>
</feature>
<feature type="disulfide bond" evidence="3">
    <location>
        <begin position="461"/>
        <end position="479"/>
    </location>
</feature>
<feature type="disulfide bond" evidence="3">
    <location>
        <begin position="432"/>
        <end position="447"/>
    </location>
</feature>
<dbReference type="CDD" id="cd00112">
    <property type="entry name" value="LDLa"/>
    <property type="match status" value="3"/>
</dbReference>
<feature type="region of interest" description="Disordered" evidence="4">
    <location>
        <begin position="704"/>
        <end position="819"/>
    </location>
</feature>
<dbReference type="CDD" id="cd00041">
    <property type="entry name" value="CUB"/>
    <property type="match status" value="2"/>
</dbReference>
<comment type="caution">
    <text evidence="3">Lacks conserved residue(s) required for the propagation of feature annotation.</text>
</comment>
<organism evidence="8 9">
    <name type="scientific">Lottia gigantea</name>
    <name type="common">Giant owl limpet</name>
    <dbReference type="NCBI Taxonomy" id="225164"/>
    <lineage>
        <taxon>Eukaryota</taxon>
        <taxon>Metazoa</taxon>
        <taxon>Spiralia</taxon>
        <taxon>Lophotrochozoa</taxon>
        <taxon>Mollusca</taxon>
        <taxon>Gastropoda</taxon>
        <taxon>Patellogastropoda</taxon>
        <taxon>Lottioidea</taxon>
        <taxon>Lottiidae</taxon>
        <taxon>Lottia</taxon>
    </lineage>
</organism>
<dbReference type="PROSITE" id="PS01209">
    <property type="entry name" value="LDLRA_1"/>
    <property type="match status" value="1"/>
</dbReference>
<gene>
    <name evidence="8" type="ORF">LOTGIDRAFT_233824</name>
</gene>
<keyword evidence="5" id="KW-1133">Transmembrane helix</keyword>
<reference evidence="8 9" key="1">
    <citation type="journal article" date="2013" name="Nature">
        <title>Insights into bilaterian evolution from three spiralian genomes.</title>
        <authorList>
            <person name="Simakov O."/>
            <person name="Marletaz F."/>
            <person name="Cho S.J."/>
            <person name="Edsinger-Gonzales E."/>
            <person name="Havlak P."/>
            <person name="Hellsten U."/>
            <person name="Kuo D.H."/>
            <person name="Larsson T."/>
            <person name="Lv J."/>
            <person name="Arendt D."/>
            <person name="Savage R."/>
            <person name="Osoegawa K."/>
            <person name="de Jong P."/>
            <person name="Grimwood J."/>
            <person name="Chapman J.A."/>
            <person name="Shapiro H."/>
            <person name="Aerts A."/>
            <person name="Otillar R.P."/>
            <person name="Terry A.Y."/>
            <person name="Boore J.L."/>
            <person name="Grigoriev I.V."/>
            <person name="Lindberg D.R."/>
            <person name="Seaver E.C."/>
            <person name="Weisblat D.A."/>
            <person name="Putnam N.H."/>
            <person name="Rokhsar D.S."/>
        </authorList>
    </citation>
    <scope>NUCLEOTIDE SEQUENCE [LARGE SCALE GENOMIC DNA]</scope>
</reference>
<dbReference type="InterPro" id="IPR023415">
    <property type="entry name" value="LDLR_class-A_CS"/>
</dbReference>
<evidence type="ECO:0000256" key="6">
    <source>
        <dbReference type="SAM" id="SignalP"/>
    </source>
</evidence>
<evidence type="ECO:0000313" key="9">
    <source>
        <dbReference type="Proteomes" id="UP000030746"/>
    </source>
</evidence>
<keyword evidence="2 3" id="KW-1015">Disulfide bond</keyword>
<proteinExistence type="predicted"/>
<dbReference type="SMART" id="SM00042">
    <property type="entry name" value="CUB"/>
    <property type="match status" value="2"/>
</dbReference>
<feature type="compositionally biased region" description="Polar residues" evidence="4">
    <location>
        <begin position="704"/>
        <end position="722"/>
    </location>
</feature>
<evidence type="ECO:0000259" key="7">
    <source>
        <dbReference type="PROSITE" id="PS01180"/>
    </source>
</evidence>
<dbReference type="GeneID" id="20249365"/>
<dbReference type="RefSeq" id="XP_009058981.1">
    <property type="nucleotide sequence ID" value="XM_009060733.1"/>
</dbReference>
<dbReference type="SUPFAM" id="SSF49854">
    <property type="entry name" value="Spermadhesin, CUB domain"/>
    <property type="match status" value="2"/>
</dbReference>
<protein>
    <recommendedName>
        <fullName evidence="7">CUB domain-containing protein</fullName>
    </recommendedName>
</protein>
<keyword evidence="1" id="KW-0677">Repeat</keyword>
<accession>V4BMV6</accession>
<feature type="disulfide bond" evidence="3">
    <location>
        <begin position="473"/>
        <end position="488"/>
    </location>
</feature>
<keyword evidence="5" id="KW-0812">Transmembrane</keyword>
<dbReference type="PANTHER" id="PTHR24251">
    <property type="entry name" value="OVOCHYMASE-RELATED"/>
    <property type="match status" value="1"/>
</dbReference>
<dbReference type="OMA" id="PTVNIFL"/>
<dbReference type="Pfam" id="PF00431">
    <property type="entry name" value="CUB"/>
    <property type="match status" value="2"/>
</dbReference>
<dbReference type="InterPro" id="IPR036055">
    <property type="entry name" value="LDL_receptor-like_sf"/>
</dbReference>
<feature type="disulfide bond" evidence="3">
    <location>
        <begin position="160"/>
        <end position="178"/>
    </location>
</feature>
<dbReference type="AlphaFoldDB" id="V4BMV6"/>
<feature type="compositionally biased region" description="Polar residues" evidence="4">
    <location>
        <begin position="750"/>
        <end position="764"/>
    </location>
</feature>